<feature type="transmembrane region" description="Helical" evidence="6">
    <location>
        <begin position="365"/>
        <end position="383"/>
    </location>
</feature>
<dbReference type="InterPro" id="IPR013965">
    <property type="entry name" value="DASH_Dad3"/>
</dbReference>
<dbReference type="Proteomes" id="UP000319663">
    <property type="component" value="Unassembled WGS sequence"/>
</dbReference>
<feature type="transmembrane region" description="Helical" evidence="6">
    <location>
        <begin position="219"/>
        <end position="238"/>
    </location>
</feature>
<keyword evidence="3 6" id="KW-1133">Transmembrane helix</keyword>
<protein>
    <recommendedName>
        <fullName evidence="9">Major facilitator superfamily (MFS) profile domain-containing protein</fullName>
    </recommendedName>
</protein>
<evidence type="ECO:0000256" key="4">
    <source>
        <dbReference type="ARBA" id="ARBA00023136"/>
    </source>
</evidence>
<keyword evidence="8" id="KW-1185">Reference proteome</keyword>
<feature type="region of interest" description="Disordered" evidence="5">
    <location>
        <begin position="524"/>
        <end position="570"/>
    </location>
</feature>
<dbReference type="AlphaFoldDB" id="A0A507R5S6"/>
<reference evidence="7 8" key="1">
    <citation type="submission" date="2019-06" db="EMBL/GenBank/DDBJ databases">
        <title>Wine fermentation using esterase from Monascus purpureus.</title>
        <authorList>
            <person name="Geng C."/>
            <person name="Zhang Y."/>
        </authorList>
    </citation>
    <scope>NUCLEOTIDE SEQUENCE [LARGE SCALE GENOMIC DNA]</scope>
    <source>
        <strain evidence="7">HQ1</strain>
    </source>
</reference>
<feature type="transmembrane region" description="Helical" evidence="6">
    <location>
        <begin position="325"/>
        <end position="345"/>
    </location>
</feature>
<evidence type="ECO:0008006" key="9">
    <source>
        <dbReference type="Google" id="ProtNLM"/>
    </source>
</evidence>
<keyword evidence="4 6" id="KW-0472">Membrane</keyword>
<proteinExistence type="predicted"/>
<dbReference type="InterPro" id="IPR051788">
    <property type="entry name" value="MFS_Transporter"/>
</dbReference>
<dbReference type="InterPro" id="IPR011701">
    <property type="entry name" value="MFS"/>
</dbReference>
<organism evidence="7 8">
    <name type="scientific">Monascus purpureus</name>
    <name type="common">Red mold</name>
    <name type="synonym">Monascus anka</name>
    <dbReference type="NCBI Taxonomy" id="5098"/>
    <lineage>
        <taxon>Eukaryota</taxon>
        <taxon>Fungi</taxon>
        <taxon>Dikarya</taxon>
        <taxon>Ascomycota</taxon>
        <taxon>Pezizomycotina</taxon>
        <taxon>Eurotiomycetes</taxon>
        <taxon>Eurotiomycetidae</taxon>
        <taxon>Eurotiales</taxon>
        <taxon>Aspergillaceae</taxon>
        <taxon>Monascus</taxon>
    </lineage>
</organism>
<feature type="transmembrane region" description="Helical" evidence="6">
    <location>
        <begin position="449"/>
        <end position="471"/>
    </location>
</feature>
<comment type="subcellular location">
    <subcellularLocation>
        <location evidence="1">Membrane</location>
        <topology evidence="1">Multi-pass membrane protein</topology>
    </subcellularLocation>
</comment>
<dbReference type="Gene3D" id="1.20.1250.20">
    <property type="entry name" value="MFS general substrate transporter like domains"/>
    <property type="match status" value="2"/>
</dbReference>
<dbReference type="InterPro" id="IPR036259">
    <property type="entry name" value="MFS_trans_sf"/>
</dbReference>
<feature type="transmembrane region" description="Helical" evidence="6">
    <location>
        <begin position="416"/>
        <end position="437"/>
    </location>
</feature>
<feature type="transmembrane region" description="Helical" evidence="6">
    <location>
        <begin position="390"/>
        <end position="410"/>
    </location>
</feature>
<dbReference type="Pfam" id="PF07690">
    <property type="entry name" value="MFS_1"/>
    <property type="match status" value="1"/>
</dbReference>
<dbReference type="Pfam" id="PF08656">
    <property type="entry name" value="DASH_Dad3"/>
    <property type="match status" value="1"/>
</dbReference>
<dbReference type="FunFam" id="1.20.1250.20:FF:000286">
    <property type="entry name" value="MFS efflux transporter"/>
    <property type="match status" value="1"/>
</dbReference>
<evidence type="ECO:0000256" key="3">
    <source>
        <dbReference type="ARBA" id="ARBA00022989"/>
    </source>
</evidence>
<feature type="transmembrane region" description="Helical" evidence="6">
    <location>
        <begin position="156"/>
        <end position="174"/>
    </location>
</feature>
<evidence type="ECO:0000313" key="8">
    <source>
        <dbReference type="Proteomes" id="UP000319663"/>
    </source>
</evidence>
<gene>
    <name evidence="7" type="ORF">MPDQ_006131</name>
</gene>
<dbReference type="STRING" id="5098.A0A507R5S6"/>
<name>A0A507R5S6_MONPU</name>
<dbReference type="GO" id="GO:0022857">
    <property type="term" value="F:transmembrane transporter activity"/>
    <property type="evidence" value="ECO:0007669"/>
    <property type="project" value="InterPro"/>
</dbReference>
<keyword evidence="2 6" id="KW-0812">Transmembrane</keyword>
<evidence type="ECO:0000256" key="5">
    <source>
        <dbReference type="SAM" id="MobiDB-lite"/>
    </source>
</evidence>
<accession>A0A507R5S6</accession>
<evidence type="ECO:0000256" key="1">
    <source>
        <dbReference type="ARBA" id="ARBA00004141"/>
    </source>
</evidence>
<dbReference type="GO" id="GO:0072686">
    <property type="term" value="C:mitotic spindle"/>
    <property type="evidence" value="ECO:0007669"/>
    <property type="project" value="InterPro"/>
</dbReference>
<feature type="compositionally biased region" description="Polar residues" evidence="5">
    <location>
        <begin position="543"/>
        <end position="555"/>
    </location>
</feature>
<feature type="transmembrane region" description="Helical" evidence="6">
    <location>
        <begin position="124"/>
        <end position="144"/>
    </location>
</feature>
<evidence type="ECO:0000313" key="7">
    <source>
        <dbReference type="EMBL" id="TQB76951.1"/>
    </source>
</evidence>
<dbReference type="GO" id="GO:0008608">
    <property type="term" value="P:attachment of spindle microtubules to kinetochore"/>
    <property type="evidence" value="ECO:0007669"/>
    <property type="project" value="InterPro"/>
</dbReference>
<evidence type="ECO:0000256" key="2">
    <source>
        <dbReference type="ARBA" id="ARBA00022692"/>
    </source>
</evidence>
<dbReference type="PANTHER" id="PTHR23514">
    <property type="entry name" value="BYPASS OF STOP CODON PROTEIN 6"/>
    <property type="match status" value="1"/>
</dbReference>
<sequence>MSTHSISSISLSSTHPTLPAYNIPLHEYSYDVGTTVSTSSASNQHAYDLDQDPQTYTPTTHPQVPDNVNVAPVEAIPAKQIWSYPRMNRWRIAAACLQCFGNGANDSAPGAIITAAEAYYHVDYSIMAMIFVAVAVGFISAAFCVDAVDRRLRRSYTLALCDLISIAGYVMMVVTPPYPVYVLGYLFCGFGQAINLALNNVYCANFANSTVILGFYHGLYGIGGALAPIIATAIISAGHIFTRFYIFMICLRAVSGCFTCWAFWGLEHDAENLQRSDTAAAAYTTTARVDDESRLNMEKNRNESIHDHSSKQQILKRSLQQRTTIIGALFIFAYQGAEVTNAGWISSFLIDIRHGNPKSMGYVPSGFWAGIAVGRLLLSYIAFRYVGEVPFTYAVVFAALGMQLVCWLVPNVIGSATAVALIGLFIGPIYPCATTLFSHQLDRSLQETAIAFITSSGSAGGAVLPLITGVLSTKLSDLAGSPSSLTLDGLRLLERKTATVCTLLKASVYSIVLQQQIWNEAESERRDADASVSGGGGDVDMEGNSNNDLSMQQGRSYAGFEGDSYAGFRG</sequence>
<feature type="transmembrane region" description="Helical" evidence="6">
    <location>
        <begin position="180"/>
        <end position="198"/>
    </location>
</feature>
<comment type="caution">
    <text evidence="7">The sequence shown here is derived from an EMBL/GenBank/DDBJ whole genome shotgun (WGS) entry which is preliminary data.</text>
</comment>
<dbReference type="SUPFAM" id="SSF103473">
    <property type="entry name" value="MFS general substrate transporter"/>
    <property type="match status" value="1"/>
</dbReference>
<evidence type="ECO:0000256" key="6">
    <source>
        <dbReference type="SAM" id="Phobius"/>
    </source>
</evidence>
<dbReference type="GO" id="GO:0016020">
    <property type="term" value="C:membrane"/>
    <property type="evidence" value="ECO:0007669"/>
    <property type="project" value="UniProtKB-SubCell"/>
</dbReference>
<feature type="transmembrane region" description="Helical" evidence="6">
    <location>
        <begin position="244"/>
        <end position="266"/>
    </location>
</feature>
<dbReference type="EMBL" id="VIFY01000005">
    <property type="protein sequence ID" value="TQB76951.1"/>
    <property type="molecule type" value="Genomic_DNA"/>
</dbReference>
<dbReference type="PANTHER" id="PTHR23514:SF6">
    <property type="entry name" value="MAJOR FACILITATOR SUPERFAMILY (MFS) PROFILE DOMAIN-CONTAINING PROTEIN"/>
    <property type="match status" value="1"/>
</dbReference>
<dbReference type="GO" id="GO:0042729">
    <property type="term" value="C:DASH complex"/>
    <property type="evidence" value="ECO:0007669"/>
    <property type="project" value="InterPro"/>
</dbReference>